<dbReference type="InterPro" id="IPR035965">
    <property type="entry name" value="PAS-like_dom_sf"/>
</dbReference>
<dbReference type="NCBIfam" id="TIGR00229">
    <property type="entry name" value="sensory_box"/>
    <property type="match status" value="1"/>
</dbReference>
<feature type="domain" description="PAS" evidence="1">
    <location>
        <begin position="26"/>
        <end position="72"/>
    </location>
</feature>
<reference evidence="4" key="3">
    <citation type="submission" date="2021-08" db="EMBL/GenBank/DDBJ databases">
        <authorList>
            <person name="de Jong S."/>
            <person name="van den Broek M."/>
            <person name="Merkel A."/>
            <person name="de la Torre Cortes P."/>
            <person name="Kalamorz F."/>
            <person name="Cook G."/>
            <person name="van Loosdrecht M."/>
            <person name="McMillan D."/>
        </authorList>
    </citation>
    <scope>NUCLEOTIDE SEQUENCE</scope>
    <source>
        <strain evidence="4">TA2.A1</strain>
    </source>
</reference>
<dbReference type="PROSITE" id="PS50112">
    <property type="entry name" value="PAS"/>
    <property type="match status" value="1"/>
</dbReference>
<dbReference type="GO" id="GO:0071111">
    <property type="term" value="F:cyclic-guanylate-specific phosphodiesterase activity"/>
    <property type="evidence" value="ECO:0007669"/>
    <property type="project" value="InterPro"/>
</dbReference>
<dbReference type="FunFam" id="3.20.20.450:FF:000001">
    <property type="entry name" value="Cyclic di-GMP phosphodiesterase yahA"/>
    <property type="match status" value="1"/>
</dbReference>
<evidence type="ECO:0000313" key="3">
    <source>
        <dbReference type="EMBL" id="EGL83692.1"/>
    </source>
</evidence>
<accession>F5L4M6</accession>
<dbReference type="InterPro" id="IPR000014">
    <property type="entry name" value="PAS"/>
</dbReference>
<dbReference type="Proteomes" id="UP000825179">
    <property type="component" value="Chromosome"/>
</dbReference>
<dbReference type="CDD" id="cd01948">
    <property type="entry name" value="EAL"/>
    <property type="match status" value="1"/>
</dbReference>
<dbReference type="PANTHER" id="PTHR33121">
    <property type="entry name" value="CYCLIC DI-GMP PHOSPHODIESTERASE PDEF"/>
    <property type="match status" value="1"/>
</dbReference>
<organism evidence="3 5">
    <name type="scientific">Caldalkalibacillus thermarum (strain TA2.A1)</name>
    <dbReference type="NCBI Taxonomy" id="986075"/>
    <lineage>
        <taxon>Bacteria</taxon>
        <taxon>Bacillati</taxon>
        <taxon>Bacillota</taxon>
        <taxon>Bacilli</taxon>
        <taxon>Bacillales</taxon>
        <taxon>Bacillaceae</taxon>
        <taxon>Caldalkalibacillus</taxon>
    </lineage>
</organism>
<dbReference type="CDD" id="cd00130">
    <property type="entry name" value="PAS"/>
    <property type="match status" value="1"/>
</dbReference>
<evidence type="ECO:0000259" key="1">
    <source>
        <dbReference type="PROSITE" id="PS50112"/>
    </source>
</evidence>
<dbReference type="PROSITE" id="PS50883">
    <property type="entry name" value="EAL"/>
    <property type="match status" value="1"/>
</dbReference>
<dbReference type="SUPFAM" id="SSF141868">
    <property type="entry name" value="EAL domain-like"/>
    <property type="match status" value="1"/>
</dbReference>
<dbReference type="Gene3D" id="3.30.450.20">
    <property type="entry name" value="PAS domain"/>
    <property type="match status" value="1"/>
</dbReference>
<evidence type="ECO:0000259" key="2">
    <source>
        <dbReference type="PROSITE" id="PS50883"/>
    </source>
</evidence>
<proteinExistence type="predicted"/>
<sequence>MAKKSNQSAPSIQLVNKEMEKTLIQSGQQVLTVLENIQDGYIMLNRHWEFLYLNPAIEQLFNINRFNLIGKNFWDTFPELKDTKFYQAYTCTGDKQARQFRELYAPLNRWFEVTVSPSQDIVAIYFRDISEQQGTQVMIHHAVHDGAGDYQYRLFKGDMNVDEFKHIVLEHDLPHALENNQLRVYYQPQIDNTTGTICGLEALIRWEHPTLGLVSPGEFLPVAEANGLITAIGQWVLQTACQQVKIWQQQGGYPIHVSVNFSALQFQQDNLADAVQQVLDTTGLEPACLRVEITESAMMTNLEQTADTLKQLQSRGIQLAVDDFGMYYSSLQYLKHFPLDLIKIDRSFIKDMHNQHKDQEIVKTIIELGHRLGLKVCAEGVEYEEQFTLLKDFGCDEAQGFLFSKPMPPEEIEQLLHTTPWMKD</sequence>
<dbReference type="SUPFAM" id="SSF55785">
    <property type="entry name" value="PYP-like sensor domain (PAS domain)"/>
    <property type="match status" value="1"/>
</dbReference>
<gene>
    <name evidence="3" type="ORF">CathTA2_0739</name>
    <name evidence="4" type="ORF">HUR95_00390</name>
</gene>
<dbReference type="AlphaFoldDB" id="F5L4M6"/>
<evidence type="ECO:0000313" key="5">
    <source>
        <dbReference type="Proteomes" id="UP000010716"/>
    </source>
</evidence>
<evidence type="ECO:0000313" key="6">
    <source>
        <dbReference type="Proteomes" id="UP000825179"/>
    </source>
</evidence>
<dbReference type="OrthoDB" id="9759607at2"/>
<dbReference type="InterPro" id="IPR035919">
    <property type="entry name" value="EAL_sf"/>
</dbReference>
<dbReference type="eggNOG" id="COG5001">
    <property type="taxonomic scope" value="Bacteria"/>
</dbReference>
<evidence type="ECO:0000313" key="4">
    <source>
        <dbReference type="EMBL" id="QZT33936.1"/>
    </source>
</evidence>
<dbReference type="RefSeq" id="WP_007503226.1">
    <property type="nucleotide sequence ID" value="NZ_AFCE01000088.1"/>
</dbReference>
<dbReference type="SMART" id="SM00091">
    <property type="entry name" value="PAS"/>
    <property type="match status" value="1"/>
</dbReference>
<reference evidence="4 6" key="2">
    <citation type="journal article" date="2020" name="Extremophiles">
        <title>Genomic analysis of Caldalkalibacillus thermarum TA2.A1 reveals aerobic alkaliphilic metabolism and evolutionary hallmarks linking alkaliphilic bacteria and plant life.</title>
        <authorList>
            <person name="de Jong S.I."/>
            <person name="van den Broek M.A."/>
            <person name="Merkel A.Y."/>
            <person name="de la Torre Cortes P."/>
            <person name="Kalamorz F."/>
            <person name="Cook G.M."/>
            <person name="van Loosdrecht M.C.M."/>
            <person name="McMillan D.G.G."/>
        </authorList>
    </citation>
    <scope>NUCLEOTIDE SEQUENCE [LARGE SCALE GENOMIC DNA]</scope>
    <source>
        <strain evidence="4 6">TA2.A1</strain>
    </source>
</reference>
<dbReference type="InterPro" id="IPR001633">
    <property type="entry name" value="EAL_dom"/>
</dbReference>
<dbReference type="PANTHER" id="PTHR33121:SF71">
    <property type="entry name" value="OXYGEN SENSOR PROTEIN DOSP"/>
    <property type="match status" value="1"/>
</dbReference>
<dbReference type="SMART" id="SM00052">
    <property type="entry name" value="EAL"/>
    <property type="match status" value="1"/>
</dbReference>
<dbReference type="Pfam" id="PF00563">
    <property type="entry name" value="EAL"/>
    <property type="match status" value="1"/>
</dbReference>
<dbReference type="Gene3D" id="3.20.20.450">
    <property type="entry name" value="EAL domain"/>
    <property type="match status" value="1"/>
</dbReference>
<feature type="domain" description="EAL" evidence="2">
    <location>
        <begin position="166"/>
        <end position="420"/>
    </location>
</feature>
<dbReference type="EMBL" id="AFCE01000088">
    <property type="protein sequence ID" value="EGL83692.1"/>
    <property type="molecule type" value="Genomic_DNA"/>
</dbReference>
<name>F5L4M6_CALTT</name>
<keyword evidence="6" id="KW-1185">Reference proteome</keyword>
<dbReference type="EMBL" id="CP082237">
    <property type="protein sequence ID" value="QZT33936.1"/>
    <property type="molecule type" value="Genomic_DNA"/>
</dbReference>
<dbReference type="InterPro" id="IPR050706">
    <property type="entry name" value="Cyclic-di-GMP_PDE-like"/>
</dbReference>
<reference evidence="3 5" key="1">
    <citation type="journal article" date="2011" name="J. Bacteriol.">
        <title>Draft genome sequence of the thermoalkaliphilic Caldalkalibacillus thermarum strain TA2.A1.</title>
        <authorList>
            <person name="Kalamorz F."/>
            <person name="Keis S."/>
            <person name="McMillan D.G."/>
            <person name="Olsson K."/>
            <person name="Stanton J.A."/>
            <person name="Stockwell P."/>
            <person name="Black M.A."/>
            <person name="Klingeman D.M."/>
            <person name="Land M.L."/>
            <person name="Han C.S."/>
            <person name="Martin S.L."/>
            <person name="Becher S.A."/>
            <person name="Peddie C.J."/>
            <person name="Morgan H.W."/>
            <person name="Matthies D."/>
            <person name="Preiss L."/>
            <person name="Meier T."/>
            <person name="Brown S.D."/>
            <person name="Cook G.M."/>
        </authorList>
    </citation>
    <scope>NUCLEOTIDE SEQUENCE [LARGE SCALE GENOMIC DNA]</scope>
    <source>
        <strain evidence="3 5">TA2.A1</strain>
    </source>
</reference>
<dbReference type="Pfam" id="PF08448">
    <property type="entry name" value="PAS_4"/>
    <property type="match status" value="1"/>
</dbReference>
<dbReference type="Proteomes" id="UP000010716">
    <property type="component" value="Unassembled WGS sequence"/>
</dbReference>
<protein>
    <submittedName>
        <fullName evidence="3">Diguanylate phosphodiesterase</fullName>
    </submittedName>
    <submittedName>
        <fullName evidence="4">EAL domain-containing protein</fullName>
    </submittedName>
</protein>
<dbReference type="KEGG" id="cthu:HUR95_00390"/>
<dbReference type="InterPro" id="IPR013656">
    <property type="entry name" value="PAS_4"/>
</dbReference>